<name>A0A2H1VGH9_SPOFR</name>
<accession>A0A2H1VGH9</accession>
<reference evidence="1" key="1">
    <citation type="submission" date="2016-07" db="EMBL/GenBank/DDBJ databases">
        <authorList>
            <person name="Bretaudeau A."/>
        </authorList>
    </citation>
    <scope>NUCLEOTIDE SEQUENCE</scope>
    <source>
        <strain evidence="1">Rice</strain>
        <tissue evidence="1">Whole body</tissue>
    </source>
</reference>
<proteinExistence type="predicted"/>
<dbReference type="EMBL" id="ODYU01002448">
    <property type="protein sequence ID" value="SOQ39948.1"/>
    <property type="molecule type" value="Genomic_DNA"/>
</dbReference>
<evidence type="ECO:0000313" key="1">
    <source>
        <dbReference type="EMBL" id="SOQ39948.1"/>
    </source>
</evidence>
<organism evidence="1">
    <name type="scientific">Spodoptera frugiperda</name>
    <name type="common">Fall armyworm</name>
    <dbReference type="NCBI Taxonomy" id="7108"/>
    <lineage>
        <taxon>Eukaryota</taxon>
        <taxon>Metazoa</taxon>
        <taxon>Ecdysozoa</taxon>
        <taxon>Arthropoda</taxon>
        <taxon>Hexapoda</taxon>
        <taxon>Insecta</taxon>
        <taxon>Pterygota</taxon>
        <taxon>Neoptera</taxon>
        <taxon>Endopterygota</taxon>
        <taxon>Lepidoptera</taxon>
        <taxon>Glossata</taxon>
        <taxon>Ditrysia</taxon>
        <taxon>Noctuoidea</taxon>
        <taxon>Noctuidae</taxon>
        <taxon>Amphipyrinae</taxon>
        <taxon>Spodoptera</taxon>
    </lineage>
</organism>
<dbReference type="AlphaFoldDB" id="A0A2H1VGH9"/>
<protein>
    <submittedName>
        <fullName evidence="1">SFRICE_001518</fullName>
    </submittedName>
</protein>
<gene>
    <name evidence="1" type="ORF">SFRICE_001518</name>
</gene>
<sequence length="281" mass="29695">MQCDLRKFVVVSVAHPSTAVCYMQRCCVIISRLIGKYVIGIAECLIRSCGQRNRGLSRLRLLQLCQNGRSLSSARGTELRRLYSSIPLALINDRPLLRPGLSAGEGTGWFLVGMSLTLPLASPKTGEKLESQNMETAVLVAVPSRGQPSAETAALDVSTGVEADARCSRCRGRSRDRSVSRGRSRGANLVAALGADLVAVPGVDPAVALEEDPVAILEEDPVAVLEADLVAILEADLVAILEADLVAILGVDPVATPGVDPVAIPEGGLQDHQTAWIMDVA</sequence>